<dbReference type="Gene3D" id="1.10.1740.10">
    <property type="match status" value="1"/>
</dbReference>
<dbReference type="Proteomes" id="UP000245802">
    <property type="component" value="Chromosome"/>
</dbReference>
<evidence type="ECO:0000256" key="2">
    <source>
        <dbReference type="ARBA" id="ARBA00023015"/>
    </source>
</evidence>
<evidence type="ECO:0000313" key="8">
    <source>
        <dbReference type="EMBL" id="AWM41261.1"/>
    </source>
</evidence>
<dbReference type="PANTHER" id="PTHR43133:SF8">
    <property type="entry name" value="RNA POLYMERASE SIGMA FACTOR HI_1459-RELATED"/>
    <property type="match status" value="1"/>
</dbReference>
<evidence type="ECO:0000256" key="1">
    <source>
        <dbReference type="ARBA" id="ARBA00010641"/>
    </source>
</evidence>
<dbReference type="SUPFAM" id="SSF88659">
    <property type="entry name" value="Sigma3 and sigma4 domains of RNA polymerase sigma factors"/>
    <property type="match status" value="1"/>
</dbReference>
<organism evidence="8 9">
    <name type="scientific">Gemmata obscuriglobus</name>
    <dbReference type="NCBI Taxonomy" id="114"/>
    <lineage>
        <taxon>Bacteria</taxon>
        <taxon>Pseudomonadati</taxon>
        <taxon>Planctomycetota</taxon>
        <taxon>Planctomycetia</taxon>
        <taxon>Gemmatales</taxon>
        <taxon>Gemmataceae</taxon>
        <taxon>Gemmata</taxon>
    </lineage>
</organism>
<keyword evidence="5" id="KW-0804">Transcription</keyword>
<dbReference type="InterPro" id="IPR039425">
    <property type="entry name" value="RNA_pol_sigma-70-like"/>
</dbReference>
<dbReference type="KEGG" id="gog:C1280_32560"/>
<dbReference type="InterPro" id="IPR013325">
    <property type="entry name" value="RNA_pol_sigma_r2"/>
</dbReference>
<keyword evidence="3" id="KW-0731">Sigma factor</keyword>
<comment type="similarity">
    <text evidence="1">Belongs to the sigma-70 factor family. ECF subfamily.</text>
</comment>
<proteinExistence type="inferred from homology"/>
<keyword evidence="4" id="KW-0238">DNA-binding</keyword>
<feature type="domain" description="RNA polymerase sigma factor 70 region 4 type 2" evidence="7">
    <location>
        <begin position="136"/>
        <end position="188"/>
    </location>
</feature>
<name>A0A2Z3H8Q0_9BACT</name>
<evidence type="ECO:0000256" key="3">
    <source>
        <dbReference type="ARBA" id="ARBA00023082"/>
    </source>
</evidence>
<dbReference type="SUPFAM" id="SSF88946">
    <property type="entry name" value="Sigma2 domain of RNA polymerase sigma factors"/>
    <property type="match status" value="1"/>
</dbReference>
<evidence type="ECO:0000256" key="5">
    <source>
        <dbReference type="ARBA" id="ARBA00023163"/>
    </source>
</evidence>
<dbReference type="Pfam" id="PF08281">
    <property type="entry name" value="Sigma70_r4_2"/>
    <property type="match status" value="1"/>
</dbReference>
<dbReference type="InterPro" id="IPR013249">
    <property type="entry name" value="RNA_pol_sigma70_r4_t2"/>
</dbReference>
<protein>
    <recommendedName>
        <fullName evidence="10">Sigma-70 family RNA polymerase sigma factor</fullName>
    </recommendedName>
</protein>
<dbReference type="Pfam" id="PF04542">
    <property type="entry name" value="Sigma70_r2"/>
    <property type="match status" value="1"/>
</dbReference>
<dbReference type="AlphaFoldDB" id="A0A2Z3H8Q0"/>
<dbReference type="InterPro" id="IPR036388">
    <property type="entry name" value="WH-like_DNA-bd_sf"/>
</dbReference>
<dbReference type="GO" id="GO:0016987">
    <property type="term" value="F:sigma factor activity"/>
    <property type="evidence" value="ECO:0007669"/>
    <property type="project" value="UniProtKB-KW"/>
</dbReference>
<dbReference type="InterPro" id="IPR013324">
    <property type="entry name" value="RNA_pol_sigma_r3/r4-like"/>
</dbReference>
<evidence type="ECO:0000256" key="4">
    <source>
        <dbReference type="ARBA" id="ARBA00023125"/>
    </source>
</evidence>
<dbReference type="EMBL" id="CP025958">
    <property type="protein sequence ID" value="AWM41261.1"/>
    <property type="molecule type" value="Genomic_DNA"/>
</dbReference>
<dbReference type="GO" id="GO:0006352">
    <property type="term" value="P:DNA-templated transcription initiation"/>
    <property type="evidence" value="ECO:0007669"/>
    <property type="project" value="InterPro"/>
</dbReference>
<gene>
    <name evidence="8" type="ORF">C1280_32560</name>
</gene>
<evidence type="ECO:0008006" key="10">
    <source>
        <dbReference type="Google" id="ProtNLM"/>
    </source>
</evidence>
<feature type="domain" description="RNA polymerase sigma-70 region 2" evidence="6">
    <location>
        <begin position="40"/>
        <end position="106"/>
    </location>
</feature>
<dbReference type="InterPro" id="IPR007627">
    <property type="entry name" value="RNA_pol_sigma70_r2"/>
</dbReference>
<sequence length="197" mass="21793">MSGTGNSDPQGHERMVAASDTDTDLLRRFQAGDSGALEALFARYEEPVFRFLIGVLKDHHAAEDALQETFVQALRNLDAVAADTFRGWLFTIAYRQAMLLKRKAKRVPTQADPLVLLGLVGDGPADQRADTADDARRVRELLTLLPGPQREVILARVLDGKTFREVAAALGCPLNTALARMHDGLKKLRQLWEARYA</sequence>
<accession>A0A2Z3H8Q0</accession>
<dbReference type="Gene3D" id="1.10.10.10">
    <property type="entry name" value="Winged helix-like DNA-binding domain superfamily/Winged helix DNA-binding domain"/>
    <property type="match status" value="1"/>
</dbReference>
<dbReference type="NCBIfam" id="TIGR02937">
    <property type="entry name" value="sigma70-ECF"/>
    <property type="match status" value="1"/>
</dbReference>
<evidence type="ECO:0000259" key="6">
    <source>
        <dbReference type="Pfam" id="PF04542"/>
    </source>
</evidence>
<evidence type="ECO:0000259" key="7">
    <source>
        <dbReference type="Pfam" id="PF08281"/>
    </source>
</evidence>
<evidence type="ECO:0000313" key="9">
    <source>
        <dbReference type="Proteomes" id="UP000245802"/>
    </source>
</evidence>
<dbReference type="GO" id="GO:0003677">
    <property type="term" value="F:DNA binding"/>
    <property type="evidence" value="ECO:0007669"/>
    <property type="project" value="UniProtKB-KW"/>
</dbReference>
<dbReference type="PANTHER" id="PTHR43133">
    <property type="entry name" value="RNA POLYMERASE ECF-TYPE SIGMA FACTO"/>
    <property type="match status" value="1"/>
</dbReference>
<reference evidence="8 9" key="1">
    <citation type="submission" date="2018-01" db="EMBL/GenBank/DDBJ databases">
        <title>G. obscuriglobus.</title>
        <authorList>
            <person name="Franke J."/>
            <person name="Blomberg W."/>
            <person name="Selmecki A."/>
        </authorList>
    </citation>
    <scope>NUCLEOTIDE SEQUENCE [LARGE SCALE GENOMIC DNA]</scope>
    <source>
        <strain evidence="8 9">DSM 5831</strain>
    </source>
</reference>
<dbReference type="CDD" id="cd06171">
    <property type="entry name" value="Sigma70_r4"/>
    <property type="match status" value="1"/>
</dbReference>
<keyword evidence="9" id="KW-1185">Reference proteome</keyword>
<dbReference type="InterPro" id="IPR014284">
    <property type="entry name" value="RNA_pol_sigma-70_dom"/>
</dbReference>
<keyword evidence="2" id="KW-0805">Transcription regulation</keyword>